<name>A0A5B0RG19_PUCGR</name>
<protein>
    <submittedName>
        <fullName evidence="1">Uncharacterized protein</fullName>
    </submittedName>
</protein>
<dbReference type="EMBL" id="VDEP01000206">
    <property type="protein sequence ID" value="KAA1123895.1"/>
    <property type="molecule type" value="Genomic_DNA"/>
</dbReference>
<proteinExistence type="predicted"/>
<accession>A0A5B0RG19</accession>
<dbReference type="AlphaFoldDB" id="A0A5B0RG19"/>
<comment type="caution">
    <text evidence="1">The sequence shown here is derived from an EMBL/GenBank/DDBJ whole genome shotgun (WGS) entry which is preliminary data.</text>
</comment>
<dbReference type="Proteomes" id="UP000325313">
    <property type="component" value="Unassembled WGS sequence"/>
</dbReference>
<evidence type="ECO:0000313" key="1">
    <source>
        <dbReference type="EMBL" id="KAA1123895.1"/>
    </source>
</evidence>
<sequence length="138" mass="15502">MHARVPPFQDEPGLCILQTLSVLSVGPNTAADIGCQPAVDSRHFKGGYTTGAEKRFEAVKLTASKLFQLNVRGRRPGSRRRKLFETFQETFLIPFKKTASRPRANQTVFENVLDVVNLTEVEPKDDRNVTQNNRCPTD</sequence>
<evidence type="ECO:0000313" key="2">
    <source>
        <dbReference type="Proteomes" id="UP000325313"/>
    </source>
</evidence>
<organism evidence="1 2">
    <name type="scientific">Puccinia graminis f. sp. tritici</name>
    <dbReference type="NCBI Taxonomy" id="56615"/>
    <lineage>
        <taxon>Eukaryota</taxon>
        <taxon>Fungi</taxon>
        <taxon>Dikarya</taxon>
        <taxon>Basidiomycota</taxon>
        <taxon>Pucciniomycotina</taxon>
        <taxon>Pucciniomycetes</taxon>
        <taxon>Pucciniales</taxon>
        <taxon>Pucciniaceae</taxon>
        <taxon>Puccinia</taxon>
    </lineage>
</organism>
<gene>
    <name evidence="1" type="ORF">PGTUg99_028857</name>
</gene>
<reference evidence="1 2" key="1">
    <citation type="submission" date="2019-05" db="EMBL/GenBank/DDBJ databases">
        <title>Emergence of the Ug99 lineage of the wheat stem rust pathogen through somatic hybridization.</title>
        <authorList>
            <person name="Li F."/>
            <person name="Upadhyaya N.M."/>
            <person name="Sperschneider J."/>
            <person name="Matny O."/>
            <person name="Nguyen-Phuc H."/>
            <person name="Mago R."/>
            <person name="Raley C."/>
            <person name="Miller M.E."/>
            <person name="Silverstein K.A.T."/>
            <person name="Henningsen E."/>
            <person name="Hirsch C.D."/>
            <person name="Visser B."/>
            <person name="Pretorius Z.A."/>
            <person name="Steffenson B.J."/>
            <person name="Schwessinger B."/>
            <person name="Dodds P.N."/>
            <person name="Figueroa M."/>
        </authorList>
    </citation>
    <scope>NUCLEOTIDE SEQUENCE [LARGE SCALE GENOMIC DNA]</scope>
    <source>
        <strain evidence="1 2">Ug99</strain>
    </source>
</reference>